<protein>
    <submittedName>
        <fullName evidence="1">Uncharacterized protein</fullName>
    </submittedName>
</protein>
<dbReference type="InParanoid" id="A0A0G4G878"/>
<accession>A0A0G4G878</accession>
<gene>
    <name evidence="1" type="ORF">Vbra_3271</name>
</gene>
<evidence type="ECO:0000313" key="2">
    <source>
        <dbReference type="Proteomes" id="UP000041254"/>
    </source>
</evidence>
<proteinExistence type="predicted"/>
<dbReference type="Proteomes" id="UP000041254">
    <property type="component" value="Unassembled WGS sequence"/>
</dbReference>
<sequence length="258" mass="28727">MAEYKPARTFVDADGTKHHFTSEDSEIVIQTDYVEAIDDVNKSMLLTKRTFSSGAAPKELASRLSARLSMPMRERVDGDDEEEEDLQIYHDEVEWLTKKASKEDVEDIRNEAIKAATRAGSKVKKRVSIDEDHVEVIHDAPTRSGSLLSRLSTLFQINDNDNDLEDIGCVNEPVAAKTQGMGFCQGGPPAPFCRLFFGGCFQPAVSKEEVLVDAGELLEEAEPVREAVYELPNILTDLDLAKAVDRMFETDDDECSFC</sequence>
<organism evidence="1 2">
    <name type="scientific">Vitrella brassicaformis (strain CCMP3155)</name>
    <dbReference type="NCBI Taxonomy" id="1169540"/>
    <lineage>
        <taxon>Eukaryota</taxon>
        <taxon>Sar</taxon>
        <taxon>Alveolata</taxon>
        <taxon>Colpodellida</taxon>
        <taxon>Vitrellaceae</taxon>
        <taxon>Vitrella</taxon>
    </lineage>
</organism>
<reference evidence="1 2" key="1">
    <citation type="submission" date="2014-11" db="EMBL/GenBank/DDBJ databases">
        <authorList>
            <person name="Zhu J."/>
            <person name="Qi W."/>
            <person name="Song R."/>
        </authorList>
    </citation>
    <scope>NUCLEOTIDE SEQUENCE [LARGE SCALE GENOMIC DNA]</scope>
</reference>
<evidence type="ECO:0000313" key="1">
    <source>
        <dbReference type="EMBL" id="CEM25091.1"/>
    </source>
</evidence>
<name>A0A0G4G878_VITBC</name>
<dbReference type="AlphaFoldDB" id="A0A0G4G878"/>
<dbReference type="VEuPathDB" id="CryptoDB:Vbra_3271"/>
<keyword evidence="2" id="KW-1185">Reference proteome</keyword>
<dbReference type="EMBL" id="CDMY01000592">
    <property type="protein sequence ID" value="CEM25091.1"/>
    <property type="molecule type" value="Genomic_DNA"/>
</dbReference>